<dbReference type="AlphaFoldDB" id="A0A173LJ20"/>
<dbReference type="Proteomes" id="UP000186104">
    <property type="component" value="Chromosome"/>
</dbReference>
<accession>A0A173LJ20</accession>
<dbReference type="PANTHER" id="PTHR39441">
    <property type="entry name" value="DUF2252 DOMAIN-CONTAINING PROTEIN"/>
    <property type="match status" value="1"/>
</dbReference>
<gene>
    <name evidence="1" type="ORF">BJL86_0649</name>
</gene>
<name>A0A173LJ20_9ACTN</name>
<reference evidence="1 2" key="1">
    <citation type="submission" date="2016-06" db="EMBL/GenBank/DDBJ databases">
        <title>Complete genome sequence of a saline-alkali tolerant type strain Dietzia timorensis ID05-A0528T.</title>
        <authorList>
            <person name="Wu X."/>
        </authorList>
    </citation>
    <scope>NUCLEOTIDE SEQUENCE [LARGE SCALE GENOMIC DNA]</scope>
    <source>
        <strain evidence="1 2">ID05-A0528</strain>
    </source>
</reference>
<dbReference type="STRING" id="499555.BJL86_0649"/>
<dbReference type="KEGG" id="dtm:BJL86_0649"/>
<sequence length="429" mass="47803">MLTGRHRRLHVRDTVIEDHLLRMQLVPSAVSSKFADIARSPFPFFRGTAMLYYRDLAGSDAHLPFVPTVGDVHPENFGVLPGADGEPLFSINDMDEAWMAPFTWDLGRGAVGFALAAIEGGASRKKAMKVAKQFVAAYLDGVEKCVADPEEATRRVSGDDAPKVFRRYMKKAGRSRESFLRKRIDFDELNFRETNRVRRRPGLTPLIDDAVRRYSRRVRPSSAKDELPKDFFRIHDVAIRTGSGTASRGLSRFWVLVEGWGKSAEDKVILELKMSRHSVLDGLAPKQGSASASHDEFDPAKRIADAFDAFIIDGDPLYGYTDIEGVSFLVRERSPQKVNVDAGDFDSSELKKYAKLCGRMLARQHVRADRFLNGKKSDVAARILGAGHTNIFLFDTLELVAEQVDTVLRDHAMFAADHAAGAFAEIAEE</sequence>
<evidence type="ECO:0000313" key="1">
    <source>
        <dbReference type="EMBL" id="ANI91451.1"/>
    </source>
</evidence>
<dbReference type="PANTHER" id="PTHR39441:SF1">
    <property type="entry name" value="DUF2252 DOMAIN-CONTAINING PROTEIN"/>
    <property type="match status" value="1"/>
</dbReference>
<proteinExistence type="predicted"/>
<keyword evidence="2" id="KW-1185">Reference proteome</keyword>
<dbReference type="InterPro" id="IPR018721">
    <property type="entry name" value="DUF2252"/>
</dbReference>
<dbReference type="Pfam" id="PF10009">
    <property type="entry name" value="DUF2252"/>
    <property type="match status" value="1"/>
</dbReference>
<organism evidence="1 2">
    <name type="scientific">Dietzia timorensis</name>
    <dbReference type="NCBI Taxonomy" id="499555"/>
    <lineage>
        <taxon>Bacteria</taxon>
        <taxon>Bacillati</taxon>
        <taxon>Actinomycetota</taxon>
        <taxon>Actinomycetes</taxon>
        <taxon>Mycobacteriales</taxon>
        <taxon>Dietziaceae</taxon>
        <taxon>Dietzia</taxon>
    </lineage>
</organism>
<dbReference type="EMBL" id="CP015961">
    <property type="protein sequence ID" value="ANI91451.1"/>
    <property type="molecule type" value="Genomic_DNA"/>
</dbReference>
<evidence type="ECO:0008006" key="3">
    <source>
        <dbReference type="Google" id="ProtNLM"/>
    </source>
</evidence>
<protein>
    <recommendedName>
        <fullName evidence="3">DUF2252 domain-containing protein</fullName>
    </recommendedName>
</protein>
<evidence type="ECO:0000313" key="2">
    <source>
        <dbReference type="Proteomes" id="UP000186104"/>
    </source>
</evidence>